<accession>A0ABS1I7Y4</accession>
<organism evidence="9 10">
    <name type="scientific">Azospirillum aestuarii</name>
    <dbReference type="NCBI Taxonomy" id="2802052"/>
    <lineage>
        <taxon>Bacteria</taxon>
        <taxon>Pseudomonadati</taxon>
        <taxon>Pseudomonadota</taxon>
        <taxon>Alphaproteobacteria</taxon>
        <taxon>Rhodospirillales</taxon>
        <taxon>Azospirillaceae</taxon>
        <taxon>Azospirillum</taxon>
    </lineage>
</organism>
<keyword evidence="5" id="KW-0408">Iron</keyword>
<comment type="cofactor">
    <cofactor evidence="1">
        <name>[4Fe-4S] cluster</name>
        <dbReference type="ChEBI" id="CHEBI:49883"/>
    </cofactor>
</comment>
<dbReference type="Gene3D" id="3.20.20.70">
    <property type="entry name" value="Aldolase class I"/>
    <property type="match status" value="1"/>
</dbReference>
<evidence type="ECO:0000259" key="8">
    <source>
        <dbReference type="PROSITE" id="PS51918"/>
    </source>
</evidence>
<feature type="domain" description="Radical SAM core" evidence="8">
    <location>
        <begin position="67"/>
        <end position="296"/>
    </location>
</feature>
<feature type="region of interest" description="Disordered" evidence="7">
    <location>
        <begin position="1"/>
        <end position="33"/>
    </location>
</feature>
<keyword evidence="10" id="KW-1185">Reference proteome</keyword>
<dbReference type="SFLD" id="SFLDS00029">
    <property type="entry name" value="Radical_SAM"/>
    <property type="match status" value="1"/>
</dbReference>
<dbReference type="InterPro" id="IPR050377">
    <property type="entry name" value="Radical_SAM_PqqE_MftC-like"/>
</dbReference>
<keyword evidence="3" id="KW-0949">S-adenosyl-L-methionine</keyword>
<dbReference type="SFLD" id="SFLDG01067">
    <property type="entry name" value="SPASM/twitch_domain_containing"/>
    <property type="match status" value="1"/>
</dbReference>
<dbReference type="InterPro" id="IPR007197">
    <property type="entry name" value="rSAM"/>
</dbReference>
<dbReference type="PROSITE" id="PS51918">
    <property type="entry name" value="RADICAL_SAM"/>
    <property type="match status" value="1"/>
</dbReference>
<evidence type="ECO:0000256" key="4">
    <source>
        <dbReference type="ARBA" id="ARBA00022723"/>
    </source>
</evidence>
<dbReference type="InterPro" id="IPR023885">
    <property type="entry name" value="4Fe4S-binding_SPASM_dom"/>
</dbReference>
<dbReference type="Proteomes" id="UP000654452">
    <property type="component" value="Unassembled WGS sequence"/>
</dbReference>
<name>A0ABS1I7Y4_9PROT</name>
<evidence type="ECO:0000256" key="1">
    <source>
        <dbReference type="ARBA" id="ARBA00001966"/>
    </source>
</evidence>
<comment type="caution">
    <text evidence="9">The sequence shown here is derived from an EMBL/GenBank/DDBJ whole genome shotgun (WGS) entry which is preliminary data.</text>
</comment>
<reference evidence="9 10" key="1">
    <citation type="submission" date="2021-01" db="EMBL/GenBank/DDBJ databases">
        <title>Azospirillum sp. YIM DDC1 draft genome.</title>
        <authorList>
            <person name="Wang Y.-X."/>
        </authorList>
    </citation>
    <scope>NUCLEOTIDE SEQUENCE [LARGE SCALE GENOMIC DNA]</scope>
    <source>
        <strain evidence="9 10">YIM DDC1</strain>
    </source>
</reference>
<dbReference type="CDD" id="cd01335">
    <property type="entry name" value="Radical_SAM"/>
    <property type="match status" value="1"/>
</dbReference>
<dbReference type="EMBL" id="JAEPIV010000043">
    <property type="protein sequence ID" value="MBK4723179.1"/>
    <property type="molecule type" value="Genomic_DNA"/>
</dbReference>
<dbReference type="InterPro" id="IPR058240">
    <property type="entry name" value="rSAM_sf"/>
</dbReference>
<sequence length="386" mass="44372">MTSIATPAGAAAPEGYQVEDGEPLGDLPTPEPVPDLQAFLRERRICLSRSPERLDHYIAYMRADRRRAEVPYLPIRLDFENVSRCNFHCTMCTVSDWPKNQRAADMPVEEFKRIIDDLPGLVEIKLQGLGEPTLQRDAYFEMIRYARARHIWVRTTTNASLLHLNDNHRKLIDSDVNEVQISIDGADKATFESIRRGSVFERVVDNCKLINRYCDDLGIVRTKMWTVMQRGNRHQLPQLVDLAAEMGFRSMVFSLNLNDFGLEHWRERNNAVTVEDEFTRAEAMDLMARGERHGIAVRFWRVAEKYLTGNPDTLCPWPFERAYVSSDLRLVPCCIISNPDVSELGDARDIRSVWFGERAAAFRAAHLRGDIPQECRSCYDLRDHTA</sequence>
<dbReference type="InterPro" id="IPR034391">
    <property type="entry name" value="AdoMet-like_SPASM_containing"/>
</dbReference>
<evidence type="ECO:0000256" key="7">
    <source>
        <dbReference type="SAM" id="MobiDB-lite"/>
    </source>
</evidence>
<evidence type="ECO:0000313" key="10">
    <source>
        <dbReference type="Proteomes" id="UP000654452"/>
    </source>
</evidence>
<evidence type="ECO:0000256" key="3">
    <source>
        <dbReference type="ARBA" id="ARBA00022691"/>
    </source>
</evidence>
<dbReference type="SFLD" id="SFLDG01387">
    <property type="entry name" value="BtrN-like_SPASM_domain_contain"/>
    <property type="match status" value="1"/>
</dbReference>
<dbReference type="CDD" id="cd21109">
    <property type="entry name" value="SPASM"/>
    <property type="match status" value="1"/>
</dbReference>
<dbReference type="InterPro" id="IPR013785">
    <property type="entry name" value="Aldolase_TIM"/>
</dbReference>
<proteinExistence type="predicted"/>
<dbReference type="Pfam" id="PF13186">
    <property type="entry name" value="SPASM"/>
    <property type="match status" value="1"/>
</dbReference>
<dbReference type="RefSeq" id="WP_200487585.1">
    <property type="nucleotide sequence ID" value="NZ_JAEPIV010000043.1"/>
</dbReference>
<keyword evidence="2" id="KW-0004">4Fe-4S</keyword>
<keyword evidence="4" id="KW-0479">Metal-binding</keyword>
<dbReference type="PANTHER" id="PTHR11228">
    <property type="entry name" value="RADICAL SAM DOMAIN PROTEIN"/>
    <property type="match status" value="1"/>
</dbReference>
<dbReference type="Pfam" id="PF04055">
    <property type="entry name" value="Radical_SAM"/>
    <property type="match status" value="1"/>
</dbReference>
<evidence type="ECO:0000256" key="5">
    <source>
        <dbReference type="ARBA" id="ARBA00023004"/>
    </source>
</evidence>
<evidence type="ECO:0000256" key="2">
    <source>
        <dbReference type="ARBA" id="ARBA00022485"/>
    </source>
</evidence>
<evidence type="ECO:0000313" key="9">
    <source>
        <dbReference type="EMBL" id="MBK4723179.1"/>
    </source>
</evidence>
<gene>
    <name evidence="9" type="ORF">JJL56_30455</name>
</gene>
<keyword evidence="6" id="KW-0411">Iron-sulfur</keyword>
<dbReference type="SUPFAM" id="SSF102114">
    <property type="entry name" value="Radical SAM enzymes"/>
    <property type="match status" value="1"/>
</dbReference>
<evidence type="ECO:0000256" key="6">
    <source>
        <dbReference type="ARBA" id="ARBA00023014"/>
    </source>
</evidence>
<dbReference type="PANTHER" id="PTHR11228:SF7">
    <property type="entry name" value="PQQA PEPTIDE CYCLASE"/>
    <property type="match status" value="1"/>
</dbReference>
<protein>
    <submittedName>
        <fullName evidence="9">Radical SAM protein</fullName>
    </submittedName>
</protein>